<name>A0AA36FG61_OCTVU</name>
<keyword evidence="3" id="KW-1185">Reference proteome</keyword>
<evidence type="ECO:0000256" key="1">
    <source>
        <dbReference type="SAM" id="MobiDB-lite"/>
    </source>
</evidence>
<feature type="region of interest" description="Disordered" evidence="1">
    <location>
        <begin position="385"/>
        <end position="409"/>
    </location>
</feature>
<evidence type="ECO:0000313" key="3">
    <source>
        <dbReference type="Proteomes" id="UP001162480"/>
    </source>
</evidence>
<feature type="compositionally biased region" description="Basic and acidic residues" evidence="1">
    <location>
        <begin position="309"/>
        <end position="324"/>
    </location>
</feature>
<dbReference type="EMBL" id="OX597831">
    <property type="protein sequence ID" value="CAI9736372.1"/>
    <property type="molecule type" value="Genomic_DNA"/>
</dbReference>
<proteinExistence type="predicted"/>
<feature type="region of interest" description="Disordered" evidence="1">
    <location>
        <begin position="305"/>
        <end position="348"/>
    </location>
</feature>
<evidence type="ECO:0000313" key="2">
    <source>
        <dbReference type="EMBL" id="CAI9736372.1"/>
    </source>
</evidence>
<sequence>MNIPNTKSKHYVTVTSDSALDLNVTVGGSCCARKKKSIRKKQNKPRRISSVLLATPLAIMAGSDQPFFTVFRGLAKKLDNFSTQTNSLTKSEKKFQSLQCIKELSKDLGNKVLECNSLHQDLQNSYVQFRSITDLTSMILEQQKTIIKEQESFLEEHGYIPYRKQQPTPSKVKDEQDDDDDDDDDNPVEEKEASTPENASNNKVPDEKGSPQTPQLKDFGVSHYTIAQLQRPNNACKSHESYSNYNSSSNYVSTPANFQHNGLFMSPSVLGKIPPLFTPDTSSILRRGTKLYKTPNYFDVMSYSSQKKARLEEKPSHSIRKKLEMPINEETSSKEQSLEPPQLNNSNLQQSLDSDMFFMPSTPQLGNRKTLVNYSKDSAVGVLPMPPSLTRTLRSHTSKPGQHDKSVELRNPETPKLENVEEFKLPTPPLLHTTFISMEPGSIRKGSKSFLSNLADVDFIPEAPKLNMNYESKCRKTRTKKEFPL</sequence>
<accession>A0AA36FG61</accession>
<dbReference type="Proteomes" id="UP001162480">
    <property type="component" value="Chromosome 18"/>
</dbReference>
<feature type="region of interest" description="Disordered" evidence="1">
    <location>
        <begin position="158"/>
        <end position="217"/>
    </location>
</feature>
<dbReference type="AlphaFoldDB" id="A0AA36FG61"/>
<feature type="compositionally biased region" description="Acidic residues" evidence="1">
    <location>
        <begin position="175"/>
        <end position="187"/>
    </location>
</feature>
<organism evidence="2 3">
    <name type="scientific">Octopus vulgaris</name>
    <name type="common">Common octopus</name>
    <dbReference type="NCBI Taxonomy" id="6645"/>
    <lineage>
        <taxon>Eukaryota</taxon>
        <taxon>Metazoa</taxon>
        <taxon>Spiralia</taxon>
        <taxon>Lophotrochozoa</taxon>
        <taxon>Mollusca</taxon>
        <taxon>Cephalopoda</taxon>
        <taxon>Coleoidea</taxon>
        <taxon>Octopodiformes</taxon>
        <taxon>Octopoda</taxon>
        <taxon>Incirrata</taxon>
        <taxon>Octopodidae</taxon>
        <taxon>Octopus</taxon>
    </lineage>
</organism>
<protein>
    <submittedName>
        <fullName evidence="2">Uncharacterized protein</fullName>
    </submittedName>
</protein>
<reference evidence="2" key="1">
    <citation type="submission" date="2023-08" db="EMBL/GenBank/DDBJ databases">
        <authorList>
            <person name="Alioto T."/>
            <person name="Alioto T."/>
            <person name="Gomez Garrido J."/>
        </authorList>
    </citation>
    <scope>NUCLEOTIDE SEQUENCE</scope>
</reference>
<gene>
    <name evidence="2" type="ORF">OCTVUL_1B006415</name>
</gene>